<keyword evidence="2" id="KW-0663">Pyridoxal phosphate</keyword>
<dbReference type="InterPro" id="IPR004839">
    <property type="entry name" value="Aminotransferase_I/II_large"/>
</dbReference>
<dbReference type="SUPFAM" id="SSF46785">
    <property type="entry name" value="Winged helix' DNA-binding domain"/>
    <property type="match status" value="1"/>
</dbReference>
<dbReference type="InterPro" id="IPR036388">
    <property type="entry name" value="WH-like_DNA-bd_sf"/>
</dbReference>
<reference evidence="7 8" key="1">
    <citation type="submission" date="2019-04" db="EMBL/GenBank/DDBJ databases">
        <authorList>
            <person name="Embree M."/>
            <person name="Gaffney J.R."/>
        </authorList>
    </citation>
    <scope>NUCLEOTIDE SEQUENCE [LARGE SCALE GENOMIC DNA]</scope>
    <source>
        <strain evidence="7 8">JE7A12</strain>
    </source>
</reference>
<dbReference type="Proteomes" id="UP000301475">
    <property type="component" value="Chromosome"/>
</dbReference>
<evidence type="ECO:0000313" key="8">
    <source>
        <dbReference type="Proteomes" id="UP000301475"/>
    </source>
</evidence>
<dbReference type="InterPro" id="IPR015421">
    <property type="entry name" value="PyrdxlP-dep_Trfase_major"/>
</dbReference>
<keyword evidence="4" id="KW-0238">DNA-binding</keyword>
<proteinExistence type="inferred from homology"/>
<evidence type="ECO:0000256" key="5">
    <source>
        <dbReference type="ARBA" id="ARBA00023163"/>
    </source>
</evidence>
<evidence type="ECO:0000256" key="2">
    <source>
        <dbReference type="ARBA" id="ARBA00022898"/>
    </source>
</evidence>
<dbReference type="GO" id="GO:0003700">
    <property type="term" value="F:DNA-binding transcription factor activity"/>
    <property type="evidence" value="ECO:0007669"/>
    <property type="project" value="InterPro"/>
</dbReference>
<dbReference type="SMART" id="SM00345">
    <property type="entry name" value="HTH_GNTR"/>
    <property type="match status" value="1"/>
</dbReference>
<evidence type="ECO:0000313" key="7">
    <source>
        <dbReference type="EMBL" id="QCT07076.1"/>
    </source>
</evidence>
<dbReference type="PANTHER" id="PTHR46577:SF1">
    <property type="entry name" value="HTH-TYPE TRANSCRIPTIONAL REGULATORY PROTEIN GABR"/>
    <property type="match status" value="1"/>
</dbReference>
<keyword evidence="8" id="KW-1185">Reference proteome</keyword>
<dbReference type="GO" id="GO:0003677">
    <property type="term" value="F:DNA binding"/>
    <property type="evidence" value="ECO:0007669"/>
    <property type="project" value="UniProtKB-KW"/>
</dbReference>
<evidence type="ECO:0000256" key="4">
    <source>
        <dbReference type="ARBA" id="ARBA00023125"/>
    </source>
</evidence>
<organism evidence="7 8">
    <name type="scientific">Ruminococcus bovis</name>
    <dbReference type="NCBI Taxonomy" id="2564099"/>
    <lineage>
        <taxon>Bacteria</taxon>
        <taxon>Bacillati</taxon>
        <taxon>Bacillota</taxon>
        <taxon>Clostridia</taxon>
        <taxon>Eubacteriales</taxon>
        <taxon>Oscillospiraceae</taxon>
        <taxon>Ruminococcus</taxon>
    </lineage>
</organism>
<dbReference type="GO" id="GO:0008483">
    <property type="term" value="F:transaminase activity"/>
    <property type="evidence" value="ECO:0007669"/>
    <property type="project" value="UniProtKB-KW"/>
</dbReference>
<dbReference type="GO" id="GO:0030170">
    <property type="term" value="F:pyridoxal phosphate binding"/>
    <property type="evidence" value="ECO:0007669"/>
    <property type="project" value="InterPro"/>
</dbReference>
<dbReference type="SUPFAM" id="SSF53383">
    <property type="entry name" value="PLP-dependent transferases"/>
    <property type="match status" value="1"/>
</dbReference>
<dbReference type="RefSeq" id="WP_138157136.1">
    <property type="nucleotide sequence ID" value="NZ_CP039381.1"/>
</dbReference>
<feature type="domain" description="HTH gntR-type" evidence="6">
    <location>
        <begin position="12"/>
        <end position="80"/>
    </location>
</feature>
<dbReference type="Pfam" id="PF00155">
    <property type="entry name" value="Aminotran_1_2"/>
    <property type="match status" value="1"/>
</dbReference>
<dbReference type="Gene3D" id="3.40.640.10">
    <property type="entry name" value="Type I PLP-dependent aspartate aminotransferase-like (Major domain)"/>
    <property type="match status" value="1"/>
</dbReference>
<dbReference type="EMBL" id="CP039381">
    <property type="protein sequence ID" value="QCT07076.1"/>
    <property type="molecule type" value="Genomic_DNA"/>
</dbReference>
<dbReference type="Pfam" id="PF00392">
    <property type="entry name" value="GntR"/>
    <property type="match status" value="1"/>
</dbReference>
<dbReference type="InterPro" id="IPR051446">
    <property type="entry name" value="HTH_trans_reg/aminotransferase"/>
</dbReference>
<dbReference type="CDD" id="cd00609">
    <property type="entry name" value="AAT_like"/>
    <property type="match status" value="1"/>
</dbReference>
<dbReference type="OrthoDB" id="9808770at2"/>
<comment type="similarity">
    <text evidence="1">In the C-terminal section; belongs to the class-I pyridoxal-phosphate-dependent aminotransferase family.</text>
</comment>
<dbReference type="KEGG" id="ruj:E5Z56_06710"/>
<sequence length="459" mass="53306">MLTYDMSKREKTPAYQYLYHCIKDDILSGSLLPDEKLPSKRSLSTHLGVSVVTVMSAYELLVSEGYLYTKPKSGYFVVPIKTQQKVTNFQLSELDFKEFIPWFDFSGNATDSSDFPFSVWSKLMRKALLDYESELLNPIPYNGAEILRKALCQYLFHHSGMKVYPEQVIIGAGAEYLYSVIIRLVGSNKTYALENPGYNRISQIYQMNQVATEYIDVDNKGISYEKLKESNASVVHISPSHQYPTGIVMPVDRRNEILNWADENDGYIIEDDYDSEFKGSKPIETMFSADKNERVLYLNTFSKTIAPSMRIGYLVLPLHLLKKYRETMNFLSCTVPSFEQYTLANFISDGYFERHISRMKKQYSSRKKEIMDVFKNSEIKDKISIVENMSGFHFLMKINTEKSDEQFIKELKEKNINARFLSQYYHKENKDCHHFMIVNYSGIQKEKLEKAIEILGEII</sequence>
<keyword evidence="7" id="KW-0032">Aminotransferase</keyword>
<keyword evidence="3" id="KW-0805">Transcription regulation</keyword>
<evidence type="ECO:0000256" key="3">
    <source>
        <dbReference type="ARBA" id="ARBA00023015"/>
    </source>
</evidence>
<evidence type="ECO:0000259" key="6">
    <source>
        <dbReference type="PROSITE" id="PS50949"/>
    </source>
</evidence>
<evidence type="ECO:0000256" key="1">
    <source>
        <dbReference type="ARBA" id="ARBA00005384"/>
    </source>
</evidence>
<dbReference type="CDD" id="cd07377">
    <property type="entry name" value="WHTH_GntR"/>
    <property type="match status" value="1"/>
</dbReference>
<dbReference type="InterPro" id="IPR036390">
    <property type="entry name" value="WH_DNA-bd_sf"/>
</dbReference>
<dbReference type="AlphaFoldDB" id="A0A4P8XVH5"/>
<dbReference type="InterPro" id="IPR000524">
    <property type="entry name" value="Tscrpt_reg_HTH_GntR"/>
</dbReference>
<accession>A0A4P8XVH5</accession>
<dbReference type="InterPro" id="IPR015424">
    <property type="entry name" value="PyrdxlP-dep_Trfase"/>
</dbReference>
<name>A0A4P8XVH5_9FIRM</name>
<dbReference type="Gene3D" id="1.10.10.10">
    <property type="entry name" value="Winged helix-like DNA-binding domain superfamily/Winged helix DNA-binding domain"/>
    <property type="match status" value="1"/>
</dbReference>
<keyword evidence="5" id="KW-0804">Transcription</keyword>
<protein>
    <submittedName>
        <fullName evidence="7">PLP-dependent aminotransferase family protein</fullName>
    </submittedName>
</protein>
<gene>
    <name evidence="7" type="ORF">E5Z56_06710</name>
</gene>
<dbReference type="PANTHER" id="PTHR46577">
    <property type="entry name" value="HTH-TYPE TRANSCRIPTIONAL REGULATORY PROTEIN GABR"/>
    <property type="match status" value="1"/>
</dbReference>
<keyword evidence="7" id="KW-0808">Transferase</keyword>
<dbReference type="PROSITE" id="PS50949">
    <property type="entry name" value="HTH_GNTR"/>
    <property type="match status" value="1"/>
</dbReference>